<evidence type="ECO:0000256" key="8">
    <source>
        <dbReference type="SAM" id="SignalP"/>
    </source>
</evidence>
<evidence type="ECO:0000256" key="7">
    <source>
        <dbReference type="ARBA" id="ARBA00023237"/>
    </source>
</evidence>
<reference evidence="10" key="1">
    <citation type="submission" date="2017-12" db="EMBL/GenBank/DDBJ databases">
        <authorList>
            <person name="Yu X.-Y."/>
        </authorList>
    </citation>
    <scope>NUCLEOTIDE SEQUENCE [LARGE SCALE GENOMIC DNA]</scope>
    <source>
        <strain evidence="10">ZYSR67-Z</strain>
    </source>
</reference>
<keyword evidence="7" id="KW-0998">Cell outer membrane</keyword>
<evidence type="ECO:0000256" key="6">
    <source>
        <dbReference type="ARBA" id="ARBA00023136"/>
    </source>
</evidence>
<dbReference type="Gene3D" id="2.40.160.60">
    <property type="entry name" value="Outer membrane protein transport protein (OMPP1/FadL/TodX)"/>
    <property type="match status" value="1"/>
</dbReference>
<dbReference type="GO" id="GO:0015483">
    <property type="term" value="F:long-chain fatty acid transporting porin activity"/>
    <property type="evidence" value="ECO:0007669"/>
    <property type="project" value="TreeGrafter"/>
</dbReference>
<dbReference type="AlphaFoldDB" id="A0A2I0CNB2"/>
<evidence type="ECO:0000256" key="2">
    <source>
        <dbReference type="ARBA" id="ARBA00008163"/>
    </source>
</evidence>
<evidence type="ECO:0000256" key="4">
    <source>
        <dbReference type="ARBA" id="ARBA00022692"/>
    </source>
</evidence>
<dbReference type="SUPFAM" id="SSF56935">
    <property type="entry name" value="Porins"/>
    <property type="match status" value="1"/>
</dbReference>
<accession>A0A2I0CNB2</accession>
<evidence type="ECO:0000256" key="3">
    <source>
        <dbReference type="ARBA" id="ARBA00022452"/>
    </source>
</evidence>
<gene>
    <name evidence="9" type="ORF">CW360_12640</name>
</gene>
<organism evidence="9 10">
    <name type="scientific">Pseudomonas fluvialis</name>
    <dbReference type="NCBI Taxonomy" id="1793966"/>
    <lineage>
        <taxon>Bacteria</taxon>
        <taxon>Pseudomonadati</taxon>
        <taxon>Pseudomonadota</taxon>
        <taxon>Gammaproteobacteria</taxon>
        <taxon>Pseudomonadales</taxon>
        <taxon>Pseudomonadaceae</taxon>
        <taxon>Pseudomonas</taxon>
    </lineage>
</organism>
<protein>
    <submittedName>
        <fullName evidence="9">Long-chain fatty acid transport protein</fullName>
    </submittedName>
</protein>
<dbReference type="Pfam" id="PF03349">
    <property type="entry name" value="Toluene_X"/>
    <property type="match status" value="1"/>
</dbReference>
<feature type="signal peptide" evidence="8">
    <location>
        <begin position="1"/>
        <end position="22"/>
    </location>
</feature>
<dbReference type="InterPro" id="IPR005017">
    <property type="entry name" value="OMPP1/FadL/TodX"/>
</dbReference>
<evidence type="ECO:0000256" key="1">
    <source>
        <dbReference type="ARBA" id="ARBA00004571"/>
    </source>
</evidence>
<sequence length="415" mass="45286">MKKVVNSLLAVAVASASGSLLAAGFALNEQSVSAMGTSFAGRSSSANDATTVYGNPAGMALLKGEQASVGAAVILAKTRIDDTSGSTPLTNQPLTGSNDGDMVPFTGVPMGFYVNPLNEQWTFGLGFYVPYGMITEYEKGFQGRFFGDYSEVNVVTLQPTLSYRVNDYLSLGFGPTFNRVEGRLETAALVDNGRIVIEGDDTAVGFNAGLLLELSERTRLGVTYHSMVDYRLEGKTTYSGLPAWAANFGRANGRFDTTLDLRTPEMIDSSITHQLNDRWTVYAGAAWTRWSRLQTIKADSLQTVEEKQHWNNSWSYATGVSYALSKDLTLRSGIAFDQSPTNNHERSPRIPSGDRVAISFGLGWTLSEQMSLDLAYSYLREEDTDIHLENPRKGSYSAVYKNSAHGLGAQLNYFF</sequence>
<name>A0A2I0CNB2_9PSED</name>
<comment type="caution">
    <text evidence="9">The sequence shown here is derived from an EMBL/GenBank/DDBJ whole genome shotgun (WGS) entry which is preliminary data.</text>
</comment>
<keyword evidence="3" id="KW-1134">Transmembrane beta strand</keyword>
<feature type="chain" id="PRO_5014123637" evidence="8">
    <location>
        <begin position="23"/>
        <end position="415"/>
    </location>
</feature>
<dbReference type="Proteomes" id="UP000242861">
    <property type="component" value="Unassembled WGS sequence"/>
</dbReference>
<comment type="similarity">
    <text evidence="2">Belongs to the OmpP1/FadL family.</text>
</comment>
<dbReference type="RefSeq" id="WP_101193943.1">
    <property type="nucleotide sequence ID" value="NZ_PIYS01000023.1"/>
</dbReference>
<dbReference type="EMBL" id="PIYS01000023">
    <property type="protein sequence ID" value="PKF70647.1"/>
    <property type="molecule type" value="Genomic_DNA"/>
</dbReference>
<comment type="subcellular location">
    <subcellularLocation>
        <location evidence="1">Cell outer membrane</location>
        <topology evidence="1">Multi-pass membrane protein</topology>
    </subcellularLocation>
</comment>
<proteinExistence type="inferred from homology"/>
<evidence type="ECO:0000256" key="5">
    <source>
        <dbReference type="ARBA" id="ARBA00022729"/>
    </source>
</evidence>
<evidence type="ECO:0000313" key="10">
    <source>
        <dbReference type="Proteomes" id="UP000242861"/>
    </source>
</evidence>
<dbReference type="GO" id="GO:0009279">
    <property type="term" value="C:cell outer membrane"/>
    <property type="evidence" value="ECO:0007669"/>
    <property type="project" value="UniProtKB-SubCell"/>
</dbReference>
<keyword evidence="4" id="KW-0812">Transmembrane</keyword>
<keyword evidence="5 8" id="KW-0732">Signal</keyword>
<dbReference type="PANTHER" id="PTHR35093:SF8">
    <property type="entry name" value="OUTER MEMBRANE PROTEIN NMB0088-RELATED"/>
    <property type="match status" value="1"/>
</dbReference>
<keyword evidence="6" id="KW-0472">Membrane</keyword>
<dbReference type="PANTHER" id="PTHR35093">
    <property type="entry name" value="OUTER MEMBRANE PROTEIN NMB0088-RELATED"/>
    <property type="match status" value="1"/>
</dbReference>
<evidence type="ECO:0000313" key="9">
    <source>
        <dbReference type="EMBL" id="PKF70647.1"/>
    </source>
</evidence>